<feature type="compositionally biased region" description="Polar residues" evidence="7">
    <location>
        <begin position="649"/>
        <end position="664"/>
    </location>
</feature>
<feature type="region of interest" description="Disordered" evidence="7">
    <location>
        <begin position="596"/>
        <end position="764"/>
    </location>
</feature>
<feature type="region of interest" description="Disordered" evidence="7">
    <location>
        <begin position="257"/>
        <end position="291"/>
    </location>
</feature>
<dbReference type="Gramene" id="PAN51978">
    <property type="protein sequence ID" value="PAN51978"/>
    <property type="gene ID" value="PAHAL_9G634100"/>
</dbReference>
<keyword evidence="3" id="KW-0805">Transcription regulation</keyword>
<sequence>MQQPGMPPFSPAAGTPVGVGQKASTPAPAPPPISSRPPEGQQQQQVVDELGAGATASAGGGSSFADHEAGMSAGGDEGDRGGPSGNRWPRQETLALLKIRSEMDAAFREAALKGPLWEQVSRRLEAMGYKRSAKKCREKFENVDKYYKRTKDGRAGRGDGKAYRFFSELEALHGASSSPAPHPPASSLAATPVAMAPPATPLAVLGAPGMAPAMHAEPPPRVASVPQPAPLMSGTTTAPAAAATAAASDAACMMTPGDVSFSSGSDGEDTEDTGDGGKRKRHGGDVGGSGSIKMMRFFEGLMRQVMERQEEMQQRFIEAIEKREQDRMIREEAWRRQEVARLAREQDALAQERAMAASRDAAVVSFIQRVTGQTIPMPSVAPPAFIGALTHPPLQPTPVASAAPAPAQHQQPPSIQLSPKTHTMPKPAQPQPQHQTPPPAQPQSKEIIVRAPAESQDTAGSGGGTPSPSRWPKAEVHALIQLRTELEARYQDSGPKGPLWEDISAGMRRLGYNRSAKRCKEKWENINKYFKKVKESDKKRPEDSKTCPYYHQLDALYRSKALASSGAGGVAAAAAPRPDHQAGVTVLAAVPLSQTAPHAEHGGKQDCSNGNGSGCAGRGSSDNGGSSGGMQTQASNGRFSVEGAGGNGAASNKLQQGITITKETAATEPRPQPVSMNDSYVNDTVDSDSSMDDGDEEDEFDDDDEGNVGGGGGGNSKMQYEIQFQRQQQGQSSVVRPNASGAAGSSGPGPAAATSGSFLTMVHH</sequence>
<dbReference type="PROSITE" id="PS50090">
    <property type="entry name" value="MYB_LIKE"/>
    <property type="match status" value="2"/>
</dbReference>
<gene>
    <name evidence="9" type="ORF">PAHAL_9G634100</name>
</gene>
<dbReference type="PANTHER" id="PTHR21654:SF65">
    <property type="entry name" value="MYB-LIKE DOMAIN-CONTAINING PROTEIN"/>
    <property type="match status" value="1"/>
</dbReference>
<feature type="compositionally biased region" description="Acidic residues" evidence="7">
    <location>
        <begin position="685"/>
        <end position="706"/>
    </location>
</feature>
<feature type="compositionally biased region" description="Low complexity" evidence="7">
    <location>
        <begin position="397"/>
        <end position="416"/>
    </location>
</feature>
<feature type="compositionally biased region" description="Pro residues" evidence="7">
    <location>
        <begin position="1"/>
        <end position="10"/>
    </location>
</feature>
<feature type="domain" description="Myb-like" evidence="8">
    <location>
        <begin position="80"/>
        <end position="144"/>
    </location>
</feature>
<dbReference type="FunFam" id="1.10.10.60:FF:000092">
    <property type="entry name" value="Trihelix transcription factor GT-2"/>
    <property type="match status" value="1"/>
</dbReference>
<dbReference type="Pfam" id="PF13837">
    <property type="entry name" value="Myb_DNA-bind_4"/>
    <property type="match status" value="2"/>
</dbReference>
<evidence type="ECO:0000256" key="2">
    <source>
        <dbReference type="ARBA" id="ARBA00022737"/>
    </source>
</evidence>
<dbReference type="GO" id="GO:0005634">
    <property type="term" value="C:nucleus"/>
    <property type="evidence" value="ECO:0007669"/>
    <property type="project" value="UniProtKB-SubCell"/>
</dbReference>
<dbReference type="PANTHER" id="PTHR21654">
    <property type="entry name" value="FI21293P1"/>
    <property type="match status" value="1"/>
</dbReference>
<dbReference type="GO" id="GO:0003677">
    <property type="term" value="F:DNA binding"/>
    <property type="evidence" value="ECO:0007669"/>
    <property type="project" value="UniProtKB-KW"/>
</dbReference>
<comment type="subcellular location">
    <subcellularLocation>
        <location evidence="1">Nucleus</location>
    </subcellularLocation>
</comment>
<keyword evidence="2" id="KW-0677">Repeat</keyword>
<feature type="region of interest" description="Disordered" evidence="7">
    <location>
        <begin position="453"/>
        <end position="472"/>
    </location>
</feature>
<keyword evidence="4" id="KW-0238">DNA-binding</keyword>
<evidence type="ECO:0000256" key="7">
    <source>
        <dbReference type="SAM" id="MobiDB-lite"/>
    </source>
</evidence>
<dbReference type="InterPro" id="IPR001005">
    <property type="entry name" value="SANT/Myb"/>
</dbReference>
<evidence type="ECO:0000256" key="4">
    <source>
        <dbReference type="ARBA" id="ARBA00023125"/>
    </source>
</evidence>
<evidence type="ECO:0000259" key="8">
    <source>
        <dbReference type="PROSITE" id="PS50090"/>
    </source>
</evidence>
<dbReference type="InterPro" id="IPR044822">
    <property type="entry name" value="Myb_DNA-bind_4"/>
</dbReference>
<evidence type="ECO:0000256" key="5">
    <source>
        <dbReference type="ARBA" id="ARBA00023163"/>
    </source>
</evidence>
<protein>
    <recommendedName>
        <fullName evidence="8">Myb-like domain-containing protein</fullName>
    </recommendedName>
</protein>
<dbReference type="EMBL" id="CM008054">
    <property type="protein sequence ID" value="PAN51977.1"/>
    <property type="molecule type" value="Genomic_DNA"/>
</dbReference>
<evidence type="ECO:0000256" key="3">
    <source>
        <dbReference type="ARBA" id="ARBA00023015"/>
    </source>
</evidence>
<proteinExistence type="predicted"/>
<dbReference type="Gramene" id="PAN51977">
    <property type="protein sequence ID" value="PAN51977"/>
    <property type="gene ID" value="PAHAL_9G634100"/>
</dbReference>
<feature type="region of interest" description="Disordered" evidence="7">
    <location>
        <begin position="1"/>
        <end position="91"/>
    </location>
</feature>
<keyword evidence="5" id="KW-0804">Transcription</keyword>
<feature type="region of interest" description="Disordered" evidence="7">
    <location>
        <begin position="215"/>
        <end position="236"/>
    </location>
</feature>
<evidence type="ECO:0000256" key="1">
    <source>
        <dbReference type="ARBA" id="ARBA00004123"/>
    </source>
</evidence>
<feature type="domain" description="Myb-like" evidence="8">
    <location>
        <begin position="469"/>
        <end position="527"/>
    </location>
</feature>
<dbReference type="EMBL" id="CM008054">
    <property type="protein sequence ID" value="PAN51978.1"/>
    <property type="molecule type" value="Genomic_DNA"/>
</dbReference>
<dbReference type="Gene3D" id="1.10.10.60">
    <property type="entry name" value="Homeodomain-like"/>
    <property type="match status" value="2"/>
</dbReference>
<name>A0A2S3IUZ0_9POAL</name>
<feature type="compositionally biased region" description="Low complexity" evidence="7">
    <location>
        <begin position="739"/>
        <end position="757"/>
    </location>
</feature>
<dbReference type="SMART" id="SM00717">
    <property type="entry name" value="SANT"/>
    <property type="match status" value="2"/>
</dbReference>
<evidence type="ECO:0000256" key="6">
    <source>
        <dbReference type="ARBA" id="ARBA00023242"/>
    </source>
</evidence>
<dbReference type="GO" id="GO:0006355">
    <property type="term" value="P:regulation of DNA-templated transcription"/>
    <property type="evidence" value="ECO:0007669"/>
    <property type="project" value="UniProtKB-ARBA"/>
</dbReference>
<dbReference type="FunFam" id="1.10.10.60:FF:000061">
    <property type="entry name" value="Trihelix transcription factor GT-2"/>
    <property type="match status" value="1"/>
</dbReference>
<dbReference type="AlphaFoldDB" id="A0A2S3IUZ0"/>
<evidence type="ECO:0000313" key="9">
    <source>
        <dbReference type="EMBL" id="PAN51978.1"/>
    </source>
</evidence>
<keyword evidence="6" id="KW-0539">Nucleus</keyword>
<feature type="region of interest" description="Disordered" evidence="7">
    <location>
        <begin position="395"/>
        <end position="444"/>
    </location>
</feature>
<organism evidence="9">
    <name type="scientific">Panicum hallii</name>
    <dbReference type="NCBI Taxonomy" id="206008"/>
    <lineage>
        <taxon>Eukaryota</taxon>
        <taxon>Viridiplantae</taxon>
        <taxon>Streptophyta</taxon>
        <taxon>Embryophyta</taxon>
        <taxon>Tracheophyta</taxon>
        <taxon>Spermatophyta</taxon>
        <taxon>Magnoliopsida</taxon>
        <taxon>Liliopsida</taxon>
        <taxon>Poales</taxon>
        <taxon>Poaceae</taxon>
        <taxon>PACMAD clade</taxon>
        <taxon>Panicoideae</taxon>
        <taxon>Panicodae</taxon>
        <taxon>Paniceae</taxon>
        <taxon>Panicinae</taxon>
        <taxon>Panicum</taxon>
        <taxon>Panicum sect. Panicum</taxon>
    </lineage>
</organism>
<feature type="compositionally biased region" description="Pro residues" evidence="7">
    <location>
        <begin position="427"/>
        <end position="441"/>
    </location>
</feature>
<accession>A0A2S3IUZ0</accession>
<dbReference type="CDD" id="cd12203">
    <property type="entry name" value="GT1"/>
    <property type="match status" value="2"/>
</dbReference>
<dbReference type="Proteomes" id="UP000243499">
    <property type="component" value="Chromosome 9"/>
</dbReference>
<reference evidence="9" key="1">
    <citation type="submission" date="2018-04" db="EMBL/GenBank/DDBJ databases">
        <title>WGS assembly of Panicum hallii.</title>
        <authorList>
            <person name="Lovell J."/>
            <person name="Jenkins J."/>
            <person name="Lowry D."/>
            <person name="Mamidi S."/>
            <person name="Sreedasyam A."/>
            <person name="Weng X."/>
            <person name="Barry K."/>
            <person name="Bonette J."/>
            <person name="Campitelli B."/>
            <person name="Daum C."/>
            <person name="Gordon S."/>
            <person name="Gould B."/>
            <person name="Lipzen A."/>
            <person name="Macqueen A."/>
            <person name="Palacio-Mejia J."/>
            <person name="Plott C."/>
            <person name="Shakirov E."/>
            <person name="Shu S."/>
            <person name="Yoshinaga Y."/>
            <person name="Zane M."/>
            <person name="Rokhsar D."/>
            <person name="Grimwood J."/>
            <person name="Schmutz J."/>
            <person name="Juenger T."/>
        </authorList>
    </citation>
    <scope>NUCLEOTIDE SEQUENCE [LARGE SCALE GENOMIC DNA]</scope>
    <source>
        <strain evidence="9">FIL2</strain>
    </source>
</reference>
<feature type="compositionally biased region" description="Low complexity" evidence="7">
    <location>
        <begin position="719"/>
        <end position="731"/>
    </location>
</feature>